<dbReference type="EMBL" id="SDPP02000001">
    <property type="protein sequence ID" value="KAA1379928.1"/>
    <property type="molecule type" value="Genomic_DNA"/>
</dbReference>
<gene>
    <name evidence="5" type="ORF">ESP62_001565</name>
</gene>
<dbReference type="Gene3D" id="3.90.226.10">
    <property type="entry name" value="2-enoyl-CoA Hydratase, Chain A, domain 1"/>
    <property type="match status" value="1"/>
</dbReference>
<evidence type="ECO:0000313" key="5">
    <source>
        <dbReference type="EMBL" id="KAA1379928.1"/>
    </source>
</evidence>
<evidence type="ECO:0000313" key="6">
    <source>
        <dbReference type="Proteomes" id="UP001515100"/>
    </source>
</evidence>
<dbReference type="GO" id="GO:0016829">
    <property type="term" value="F:lyase activity"/>
    <property type="evidence" value="ECO:0007669"/>
    <property type="project" value="UniProtKB-KW"/>
</dbReference>
<dbReference type="Pfam" id="PF00378">
    <property type="entry name" value="ECH_1"/>
    <property type="match status" value="1"/>
</dbReference>
<reference evidence="5" key="1">
    <citation type="submission" date="2019-09" db="EMBL/GenBank/DDBJ databases">
        <authorList>
            <person name="Li J."/>
        </authorList>
    </citation>
    <scope>NUCLEOTIDE SEQUENCE [LARGE SCALE GENOMIC DNA]</scope>
    <source>
        <strain evidence="5">NRBC 14897</strain>
    </source>
</reference>
<dbReference type="Proteomes" id="UP001515100">
    <property type="component" value="Unassembled WGS sequence"/>
</dbReference>
<dbReference type="OrthoDB" id="3206737at2"/>
<dbReference type="PROSITE" id="PS00166">
    <property type="entry name" value="ENOYL_COA_HYDRATASE"/>
    <property type="match status" value="1"/>
</dbReference>
<evidence type="ECO:0000256" key="2">
    <source>
        <dbReference type="ARBA" id="ARBA00023239"/>
    </source>
</evidence>
<keyword evidence="6" id="KW-1185">Reference proteome</keyword>
<proteinExistence type="inferred from homology"/>
<dbReference type="InterPro" id="IPR014748">
    <property type="entry name" value="Enoyl-CoA_hydra_C"/>
</dbReference>
<dbReference type="SUPFAM" id="SSF52096">
    <property type="entry name" value="ClpP/crotonase"/>
    <property type="match status" value="1"/>
</dbReference>
<dbReference type="PANTHER" id="PTHR11941">
    <property type="entry name" value="ENOYL-COA HYDRATASE-RELATED"/>
    <property type="match status" value="1"/>
</dbReference>
<dbReference type="Gene3D" id="1.10.12.10">
    <property type="entry name" value="Lyase 2-enoyl-coa Hydratase, Chain A, domain 2"/>
    <property type="match status" value="1"/>
</dbReference>
<keyword evidence="2" id="KW-0456">Lyase</keyword>
<sequence>MVSTSDLLHHTRRGPVTLLTMNRPERRNALTADLLDRVREAMQIADGEPETRAVVLTGAGGFFSSGADLRGESLGAERVLRDHYEPLITTMVGLGVPIVAAIDGFAVGAGASIALACDFRVMASDAFVYVPFAGIGLIPDAGLTWLLPRTVGAARAAQICMLDERVDAATAHAWGIATAVAETTSSLDRALELATALAARSSSLGAVKAALATSWTRDLADHMVFEREVQQRLQALPDYPAAVAAFREHRPPTFGPRPVPGPTHRGELT</sequence>
<name>A0A641ASR3_9ACTN</name>
<dbReference type="InterPro" id="IPR018376">
    <property type="entry name" value="Enoyl-CoA_hyd/isom_CS"/>
</dbReference>
<evidence type="ECO:0000256" key="3">
    <source>
        <dbReference type="RuleBase" id="RU003707"/>
    </source>
</evidence>
<dbReference type="InterPro" id="IPR029045">
    <property type="entry name" value="ClpP/crotonase-like_dom_sf"/>
</dbReference>
<comment type="caution">
    <text evidence="5">The sequence shown here is derived from an EMBL/GenBank/DDBJ whole genome shotgun (WGS) entry which is preliminary data.</text>
</comment>
<dbReference type="GO" id="GO:0006635">
    <property type="term" value="P:fatty acid beta-oxidation"/>
    <property type="evidence" value="ECO:0007669"/>
    <property type="project" value="TreeGrafter"/>
</dbReference>
<evidence type="ECO:0000256" key="4">
    <source>
        <dbReference type="SAM" id="MobiDB-lite"/>
    </source>
</evidence>
<dbReference type="InterPro" id="IPR001753">
    <property type="entry name" value="Enoyl-CoA_hydra/iso"/>
</dbReference>
<accession>A0A641ASR3</accession>
<evidence type="ECO:0000256" key="1">
    <source>
        <dbReference type="ARBA" id="ARBA00005254"/>
    </source>
</evidence>
<dbReference type="PANTHER" id="PTHR11941:SF133">
    <property type="entry name" value="1,2-EPOXYPHENYLACETYL-COA ISOMERASE"/>
    <property type="match status" value="1"/>
</dbReference>
<dbReference type="AlphaFoldDB" id="A0A641ASR3"/>
<dbReference type="CDD" id="cd06558">
    <property type="entry name" value="crotonase-like"/>
    <property type="match status" value="1"/>
</dbReference>
<feature type="region of interest" description="Disordered" evidence="4">
    <location>
        <begin position="249"/>
        <end position="269"/>
    </location>
</feature>
<organism evidence="5 6">
    <name type="scientific">Aeromicrobium fastidiosum</name>
    <dbReference type="NCBI Taxonomy" id="52699"/>
    <lineage>
        <taxon>Bacteria</taxon>
        <taxon>Bacillati</taxon>
        <taxon>Actinomycetota</taxon>
        <taxon>Actinomycetes</taxon>
        <taxon>Propionibacteriales</taxon>
        <taxon>Nocardioidaceae</taxon>
        <taxon>Aeromicrobium</taxon>
    </lineage>
</organism>
<protein>
    <submittedName>
        <fullName evidence="5">Enoyl-CoA hydratase/isomerase family protein</fullName>
    </submittedName>
</protein>
<dbReference type="RefSeq" id="WP_129179909.1">
    <property type="nucleotide sequence ID" value="NZ_JAGIOG010000001.1"/>
</dbReference>
<comment type="similarity">
    <text evidence="1 3">Belongs to the enoyl-CoA hydratase/isomerase family.</text>
</comment>